<dbReference type="AlphaFoldDB" id="A0A915Q2G1"/>
<sequence length="225" mass="24260">MVPGDAIPTNRTVFVLDLRLAIQIVQLQGRFNANHDGDRIQEGVESTAAEAAAVAAAAAGSNRLHHKQPLIILQKWVVPEEARAMRTNKVARPDGSTLVDRASSLYTYPATCSNRQQQVGGEPGVPPTLQSTAAARQQHERHAIRIAGELVETKLEGSLMLVGTSVGTTCRNRTSNTQSFNHRLLSMDRVMAALACGGELSLSSCPKYRGVKAFVDTYLKKEDGA</sequence>
<dbReference type="Proteomes" id="UP000887581">
    <property type="component" value="Unplaced"/>
</dbReference>
<keyword evidence="1" id="KW-1185">Reference proteome</keyword>
<reference evidence="2" key="1">
    <citation type="submission" date="2022-11" db="UniProtKB">
        <authorList>
            <consortium name="WormBaseParasite"/>
        </authorList>
    </citation>
    <scope>IDENTIFICATION</scope>
</reference>
<proteinExistence type="predicted"/>
<dbReference type="WBParaSite" id="sdigi.contig8.g955.t1">
    <property type="protein sequence ID" value="sdigi.contig8.g955.t1"/>
    <property type="gene ID" value="sdigi.contig8.g955"/>
</dbReference>
<accession>A0A915Q2G1</accession>
<organism evidence="1 2">
    <name type="scientific">Setaria digitata</name>
    <dbReference type="NCBI Taxonomy" id="48799"/>
    <lineage>
        <taxon>Eukaryota</taxon>
        <taxon>Metazoa</taxon>
        <taxon>Ecdysozoa</taxon>
        <taxon>Nematoda</taxon>
        <taxon>Chromadorea</taxon>
        <taxon>Rhabditida</taxon>
        <taxon>Spirurina</taxon>
        <taxon>Spiruromorpha</taxon>
        <taxon>Filarioidea</taxon>
        <taxon>Setariidae</taxon>
        <taxon>Setaria</taxon>
    </lineage>
</organism>
<evidence type="ECO:0000313" key="2">
    <source>
        <dbReference type="WBParaSite" id="sdigi.contig8.g955.t1"/>
    </source>
</evidence>
<evidence type="ECO:0000313" key="1">
    <source>
        <dbReference type="Proteomes" id="UP000887581"/>
    </source>
</evidence>
<protein>
    <submittedName>
        <fullName evidence="2">Uncharacterized protein</fullName>
    </submittedName>
</protein>
<name>A0A915Q2G1_9BILA</name>